<comment type="caution">
    <text evidence="4">The sequence shown here is derived from an EMBL/GenBank/DDBJ whole genome shotgun (WGS) entry which is preliminary data.</text>
</comment>
<proteinExistence type="predicted"/>
<dbReference type="InterPro" id="IPR016024">
    <property type="entry name" value="ARM-type_fold"/>
</dbReference>
<keyword evidence="5" id="KW-1185">Reference proteome</keyword>
<dbReference type="Pfam" id="PF24176">
    <property type="entry name" value="TPR_TTI1_2nd"/>
    <property type="match status" value="1"/>
</dbReference>
<dbReference type="SUPFAM" id="SSF48371">
    <property type="entry name" value="ARM repeat"/>
    <property type="match status" value="1"/>
</dbReference>
<dbReference type="OrthoDB" id="49511at2759"/>
<gene>
    <name evidence="4" type="ORF">FCALED_LOCUS1038</name>
</gene>
<dbReference type="Gene3D" id="1.25.10.10">
    <property type="entry name" value="Leucine-rich Repeat Variant"/>
    <property type="match status" value="2"/>
</dbReference>
<dbReference type="EMBL" id="CAJVPQ010000122">
    <property type="protein sequence ID" value="CAG8448024.1"/>
    <property type="molecule type" value="Genomic_DNA"/>
</dbReference>
<name>A0A9N8VC75_9GLOM</name>
<dbReference type="InterPro" id="IPR011989">
    <property type="entry name" value="ARM-like"/>
</dbReference>
<dbReference type="InterPro" id="IPR057567">
    <property type="entry name" value="TPR_TTI1_C"/>
</dbReference>
<evidence type="ECO:0000313" key="5">
    <source>
        <dbReference type="Proteomes" id="UP000789570"/>
    </source>
</evidence>
<dbReference type="Proteomes" id="UP000789570">
    <property type="component" value="Unassembled WGS sequence"/>
</dbReference>
<feature type="domain" description="TTI1 C-terminal TPR" evidence="3">
    <location>
        <begin position="824"/>
        <end position="1127"/>
    </location>
</feature>
<evidence type="ECO:0000259" key="3">
    <source>
        <dbReference type="Pfam" id="PF24181"/>
    </source>
</evidence>
<dbReference type="AlphaFoldDB" id="A0A9N8VC75"/>
<dbReference type="InterPro" id="IPR057566">
    <property type="entry name" value="TPR_TTI1_N"/>
</dbReference>
<protein>
    <submittedName>
        <fullName evidence="4">16909_t:CDS:1</fullName>
    </submittedName>
</protein>
<dbReference type="PANTHER" id="PTHR18460:SF3">
    <property type="entry name" value="TELO2-INTERACTING PROTEIN 1 HOMOLOG"/>
    <property type="match status" value="1"/>
</dbReference>
<evidence type="ECO:0000313" key="4">
    <source>
        <dbReference type="EMBL" id="CAG8448024.1"/>
    </source>
</evidence>
<evidence type="ECO:0000259" key="2">
    <source>
        <dbReference type="Pfam" id="PF24173"/>
    </source>
</evidence>
<reference evidence="4" key="1">
    <citation type="submission" date="2021-06" db="EMBL/GenBank/DDBJ databases">
        <authorList>
            <person name="Kallberg Y."/>
            <person name="Tangrot J."/>
            <person name="Rosling A."/>
        </authorList>
    </citation>
    <scope>NUCLEOTIDE SEQUENCE</scope>
    <source>
        <strain evidence="4">UK204</strain>
    </source>
</reference>
<dbReference type="PANTHER" id="PTHR18460">
    <property type="entry name" value="TEL2 INTERACTING PROTEIN 1 TTI1 FAMILY MEMBER"/>
    <property type="match status" value="1"/>
</dbReference>
<feature type="region of interest" description="Disordered" evidence="1">
    <location>
        <begin position="901"/>
        <end position="941"/>
    </location>
</feature>
<dbReference type="Pfam" id="PF24181">
    <property type="entry name" value="TPR_TTI1_C"/>
    <property type="match status" value="1"/>
</dbReference>
<accession>A0A9N8VC75</accession>
<dbReference type="InterPro" id="IPR052587">
    <property type="entry name" value="TELO2-interacting_protein_1"/>
</dbReference>
<evidence type="ECO:0000256" key="1">
    <source>
        <dbReference type="SAM" id="MobiDB-lite"/>
    </source>
</evidence>
<dbReference type="InterPro" id="IPR049362">
    <property type="entry name" value="TTI1_rpt"/>
</dbReference>
<dbReference type="Pfam" id="PF21547">
    <property type="entry name" value="TTI1"/>
    <property type="match status" value="1"/>
</dbReference>
<dbReference type="GO" id="GO:0005737">
    <property type="term" value="C:cytoplasm"/>
    <property type="evidence" value="ECO:0007669"/>
    <property type="project" value="TreeGrafter"/>
</dbReference>
<organism evidence="4 5">
    <name type="scientific">Funneliformis caledonium</name>
    <dbReference type="NCBI Taxonomy" id="1117310"/>
    <lineage>
        <taxon>Eukaryota</taxon>
        <taxon>Fungi</taxon>
        <taxon>Fungi incertae sedis</taxon>
        <taxon>Mucoromycota</taxon>
        <taxon>Glomeromycotina</taxon>
        <taxon>Glomeromycetes</taxon>
        <taxon>Glomerales</taxon>
        <taxon>Glomeraceae</taxon>
        <taxon>Funneliformis</taxon>
    </lineage>
</organism>
<feature type="domain" description="TTI1 N-terminal TPR" evidence="2">
    <location>
        <begin position="19"/>
        <end position="406"/>
    </location>
</feature>
<dbReference type="Pfam" id="PF24173">
    <property type="entry name" value="TPR_TTI1_N"/>
    <property type="match status" value="1"/>
</dbReference>
<feature type="compositionally biased region" description="Basic and acidic residues" evidence="1">
    <location>
        <begin position="917"/>
        <end position="936"/>
    </location>
</feature>
<sequence>MVDDSLDTQRQAVFLQAGLKPLCVSLIQSTSVSASKSHETFQTIDNLLNILYSIPDPSRIFDYNLIKYVYFPLLQLYNNPILRQSNRFIEGFLNCLHFLLTASWKKYMVPDQFKQLLLVFVNIIGGSTLDSKTVNRSYLTEFTISEESKLACVKCMLALLPVHTESFENVDNRDHFQIEIRRELILQELMSIQVRALIGRCVYVLLEIISNENLLQLRLTSLETLQSLVDSIEDIGIIAAFLPGMVSTLCKTLIRDQKENHMLLAKIFETLSVIITSVMNDNDEVNKSLFTITGSLSDLKDLFPSTDSFSNQTSSSLSKTTSTQTSQSQQSVLASIYVERTKSWLRATKSQIKLLMCQIFTIRNHSAWQLRLAFVNFSYKLLSSSAKCLDNCIPILIETLVFYLNDNYVQVSNPCRQNLDLLRSHSDFKENFTPILKENFNNWLISLPRYLIGLDENAKYNALSLIAGFVSLLGSDIQTVLNISLQRVSDGLLNALEFDTSDVRVVENRLLTGQYDTIENESAITTDAVSQDSERTLPHFPQPQYKHIREQRVKTCLSTVFRLLGYFSNISFLIDHFLAYFRDQESTRLYAQCIFILKEILLGAAGINMRTDLNFEYYKNLKPVNALRDVKRIARSILKEYIESDVTLNIINNFDSTTKAVSNKSKFVERKILSTSNMNVESQNRIILINCFILEGIAAISHILGREFRVELMDALYPILEKLGENNRLVHETADITLTHVSVWCGYSSKRALVLENVDYLVNVVSRKLSQIIVNPRTPQVLTAMIRVVGPPLLPFLDDSIEEIFDALDAHHMNSYLLNQLANVLFAVIVAISESVEREKKELQEEVDDNSSSQENEVGISIEIAEFVKQYKKGETPEVKNPNYNATLEEIGQYFLKRQKSKENLKDESEVDDDDIQREHEPSGNHHKKEDKDNKPKPAQSQSTCLQIIDKLLHFLAAASPQLRSIVLDAIRISLPILQSIPKELYPLIHRIWPSVVKRLKDQESYVVLSAVRLIQGISISSGDFFTSRVVQDVWPSFQQLLDHQDTKDKEYIGIAPTTYSRSHRLKKSILETIKTIISKVALSNQVILQIMDHMWPFLNEEVHENLQNLTIELFKELAKRNSNATWLILRGLVEEYSVIPYRKIADEEVELNDIVWPKYLCRFPKGEKKDQFVKNVRLILNENLF</sequence>